<name>A0ABR2W8R6_9FUNG</name>
<comment type="similarity">
    <text evidence="2">Belongs to the UTP6 family.</text>
</comment>
<evidence type="ECO:0000256" key="3">
    <source>
        <dbReference type="ARBA" id="ARBA00022552"/>
    </source>
</evidence>
<protein>
    <submittedName>
        <fullName evidence="8">U3 snoRNP protein</fullName>
    </submittedName>
</protein>
<dbReference type="EMBL" id="JASJQH010006922">
    <property type="protein sequence ID" value="KAK9727368.1"/>
    <property type="molecule type" value="Genomic_DNA"/>
</dbReference>
<dbReference type="PANTHER" id="PTHR23271:SF1">
    <property type="entry name" value="U3 SMALL NUCLEOLAR RNA-ASSOCIATED PROTEIN 6 HOMOLOG"/>
    <property type="match status" value="1"/>
</dbReference>
<dbReference type="InterPro" id="IPR011990">
    <property type="entry name" value="TPR-like_helical_dom_sf"/>
</dbReference>
<organism evidence="8 9">
    <name type="scientific">Basidiobolus ranarum</name>
    <dbReference type="NCBI Taxonomy" id="34480"/>
    <lineage>
        <taxon>Eukaryota</taxon>
        <taxon>Fungi</taxon>
        <taxon>Fungi incertae sedis</taxon>
        <taxon>Zoopagomycota</taxon>
        <taxon>Entomophthoromycotina</taxon>
        <taxon>Basidiobolomycetes</taxon>
        <taxon>Basidiobolales</taxon>
        <taxon>Basidiobolaceae</taxon>
        <taxon>Basidiobolus</taxon>
    </lineage>
</organism>
<evidence type="ECO:0000256" key="2">
    <source>
        <dbReference type="ARBA" id="ARBA00010734"/>
    </source>
</evidence>
<keyword evidence="9" id="KW-1185">Reference proteome</keyword>
<dbReference type="Proteomes" id="UP001479436">
    <property type="component" value="Unassembled WGS sequence"/>
</dbReference>
<accession>A0ABR2W8R6</accession>
<proteinExistence type="inferred from homology"/>
<sequence>MADTVQYHLENMIPELEDLEKKKIFSKEEIRSIVKKRTNFEYSLKRRSPKKIDYLRYIEYELNLENLRKKRKLRLDIGGKPSVSDYAGPRRINFIFERALVKFKGDVALWLQWVDFAKKNKMNKLLSKIFARAIQLHPAKPSLWILAASWEFEDNLNTTAARILLQRGLRLNPESQELWLEYFRLELVYMAKIRERRRILGILKKKQPKSETVEEKKEEDMIVLPTLDEEEEMEPKREITISDGLIQTLKAENNAFLSGAVALIVYQNAIKSISDDLDFRQKFLEVYQTIPETEAGQEAVYESIKSDFPHNESARALYIEKSLAGVDPNSVEYVNGVKKCTQGFSEVLQELGTGTMWEKYCGFLKRCHGRVSEENLKTYFVKALSKAFDTAFEKGVMTENLYVSWLEHLQSSQQFDEAIQAAGKAVTQFPKRPELWLIYAELVIHSDNSDDVRSKISDIYTKALSHNSTHQTLWVSYFQWLTKEWKDDMISSEEVDSKYMDAIKAVQSLTSEYLEVKEYVQSEYIKWVKECGGITKCREVYMGLSKQLPLTAEFFKQCIELEESTASKSSPETQKHLQWLFEQAIQVNDKDDQIWIAYLDHLLSTSQFDKATHIHWKAQHVVSNKDRFERDYFQLIGGANV</sequence>
<feature type="domain" description="U3 small nucleolar RNA-associated protein 6 N-terminal" evidence="6">
    <location>
        <begin position="9"/>
        <end position="91"/>
    </location>
</feature>
<evidence type="ECO:0000259" key="6">
    <source>
        <dbReference type="Pfam" id="PF08640"/>
    </source>
</evidence>
<dbReference type="SUPFAM" id="SSF48452">
    <property type="entry name" value="TPR-like"/>
    <property type="match status" value="3"/>
</dbReference>
<dbReference type="InterPro" id="IPR003107">
    <property type="entry name" value="HAT"/>
</dbReference>
<dbReference type="InterPro" id="IPR013949">
    <property type="entry name" value="Utp6"/>
</dbReference>
<dbReference type="SMART" id="SM00386">
    <property type="entry name" value="HAT"/>
    <property type="match status" value="8"/>
</dbReference>
<evidence type="ECO:0000256" key="1">
    <source>
        <dbReference type="ARBA" id="ARBA00004604"/>
    </source>
</evidence>
<comment type="caution">
    <text evidence="8">The sequence shown here is derived from an EMBL/GenBank/DDBJ whole genome shotgun (WGS) entry which is preliminary data.</text>
</comment>
<feature type="domain" description="U3 small nucleolar RNA-associated protein 6 homolog C-terminal" evidence="7">
    <location>
        <begin position="339"/>
        <end position="619"/>
    </location>
</feature>
<dbReference type="PANTHER" id="PTHR23271">
    <property type="entry name" value="HEPATOCELLULAR CARCINOMA-ASSOCIATED ANTIGEN 66"/>
    <property type="match status" value="1"/>
</dbReference>
<dbReference type="InterPro" id="IPR055347">
    <property type="entry name" value="UTP6_N"/>
</dbReference>
<gene>
    <name evidence="8" type="primary">UTP6_1</name>
    <name evidence="8" type="ORF">K7432_001901</name>
</gene>
<evidence type="ECO:0000313" key="9">
    <source>
        <dbReference type="Proteomes" id="UP001479436"/>
    </source>
</evidence>
<keyword evidence="5" id="KW-0539">Nucleus</keyword>
<keyword evidence="4" id="KW-0677">Repeat</keyword>
<comment type="subcellular location">
    <subcellularLocation>
        <location evidence="1">Nucleus</location>
        <location evidence="1">Nucleolus</location>
    </subcellularLocation>
</comment>
<evidence type="ECO:0000256" key="5">
    <source>
        <dbReference type="ARBA" id="ARBA00023242"/>
    </source>
</evidence>
<dbReference type="Pfam" id="PF08640">
    <property type="entry name" value="U3_assoc_6"/>
    <property type="match status" value="1"/>
</dbReference>
<reference evidence="8 9" key="1">
    <citation type="submission" date="2023-04" db="EMBL/GenBank/DDBJ databases">
        <title>Genome of Basidiobolus ranarum AG-B5.</title>
        <authorList>
            <person name="Stajich J.E."/>
            <person name="Carter-House D."/>
            <person name="Gryganskyi A."/>
        </authorList>
    </citation>
    <scope>NUCLEOTIDE SEQUENCE [LARGE SCALE GENOMIC DNA]</scope>
    <source>
        <strain evidence="8 9">AG-B5</strain>
    </source>
</reference>
<evidence type="ECO:0000313" key="8">
    <source>
        <dbReference type="EMBL" id="KAK9727368.1"/>
    </source>
</evidence>
<evidence type="ECO:0000256" key="4">
    <source>
        <dbReference type="ARBA" id="ARBA00022737"/>
    </source>
</evidence>
<dbReference type="InterPro" id="IPR056907">
    <property type="entry name" value="UTP6_C"/>
</dbReference>
<evidence type="ECO:0000259" key="7">
    <source>
        <dbReference type="Pfam" id="PF24892"/>
    </source>
</evidence>
<dbReference type="Pfam" id="PF24892">
    <property type="entry name" value="UTP6_C"/>
    <property type="match status" value="1"/>
</dbReference>
<dbReference type="Gene3D" id="1.25.40.10">
    <property type="entry name" value="Tetratricopeptide repeat domain"/>
    <property type="match status" value="3"/>
</dbReference>
<keyword evidence="3" id="KW-0698">rRNA processing</keyword>